<name>A0A6A6V7W7_9PLEO</name>
<proteinExistence type="predicted"/>
<keyword evidence="2" id="KW-1133">Transmembrane helix</keyword>
<protein>
    <recommendedName>
        <fullName evidence="5">Mid2 domain-containing protein</fullName>
    </recommendedName>
</protein>
<feature type="transmembrane region" description="Helical" evidence="2">
    <location>
        <begin position="166"/>
        <end position="190"/>
    </location>
</feature>
<evidence type="ECO:0000256" key="2">
    <source>
        <dbReference type="SAM" id="Phobius"/>
    </source>
</evidence>
<evidence type="ECO:0000256" key="1">
    <source>
        <dbReference type="SAM" id="MobiDB-lite"/>
    </source>
</evidence>
<accession>A0A6A6V7W7</accession>
<gene>
    <name evidence="3" type="ORF">M011DRAFT_478552</name>
</gene>
<dbReference type="AlphaFoldDB" id="A0A6A6V7W7"/>
<keyword evidence="2" id="KW-0812">Transmembrane</keyword>
<feature type="region of interest" description="Disordered" evidence="1">
    <location>
        <begin position="99"/>
        <end position="137"/>
    </location>
</feature>
<keyword evidence="4" id="KW-1185">Reference proteome</keyword>
<dbReference type="EMBL" id="MU006579">
    <property type="protein sequence ID" value="KAF2746173.1"/>
    <property type="molecule type" value="Genomic_DNA"/>
</dbReference>
<reference evidence="3" key="1">
    <citation type="journal article" date="2020" name="Stud. Mycol.">
        <title>101 Dothideomycetes genomes: a test case for predicting lifestyles and emergence of pathogens.</title>
        <authorList>
            <person name="Haridas S."/>
            <person name="Albert R."/>
            <person name="Binder M."/>
            <person name="Bloem J."/>
            <person name="Labutti K."/>
            <person name="Salamov A."/>
            <person name="Andreopoulos B."/>
            <person name="Baker S."/>
            <person name="Barry K."/>
            <person name="Bills G."/>
            <person name="Bluhm B."/>
            <person name="Cannon C."/>
            <person name="Castanera R."/>
            <person name="Culley D."/>
            <person name="Daum C."/>
            <person name="Ezra D."/>
            <person name="Gonzalez J."/>
            <person name="Henrissat B."/>
            <person name="Kuo A."/>
            <person name="Liang C."/>
            <person name="Lipzen A."/>
            <person name="Lutzoni F."/>
            <person name="Magnuson J."/>
            <person name="Mondo S."/>
            <person name="Nolan M."/>
            <person name="Ohm R."/>
            <person name="Pangilinan J."/>
            <person name="Park H.-J."/>
            <person name="Ramirez L."/>
            <person name="Alfaro M."/>
            <person name="Sun H."/>
            <person name="Tritt A."/>
            <person name="Yoshinaga Y."/>
            <person name="Zwiers L.-H."/>
            <person name="Turgeon B."/>
            <person name="Goodwin S."/>
            <person name="Spatafora J."/>
            <person name="Crous P."/>
            <person name="Grigoriev I."/>
        </authorList>
    </citation>
    <scope>NUCLEOTIDE SEQUENCE</scope>
    <source>
        <strain evidence="3">CBS 119925</strain>
    </source>
</reference>
<dbReference type="Proteomes" id="UP000799440">
    <property type="component" value="Unassembled WGS sequence"/>
</dbReference>
<dbReference type="OrthoDB" id="5421765at2759"/>
<organism evidence="3 4">
    <name type="scientific">Sporormia fimetaria CBS 119925</name>
    <dbReference type="NCBI Taxonomy" id="1340428"/>
    <lineage>
        <taxon>Eukaryota</taxon>
        <taxon>Fungi</taxon>
        <taxon>Dikarya</taxon>
        <taxon>Ascomycota</taxon>
        <taxon>Pezizomycotina</taxon>
        <taxon>Dothideomycetes</taxon>
        <taxon>Pleosporomycetidae</taxon>
        <taxon>Pleosporales</taxon>
        <taxon>Sporormiaceae</taxon>
        <taxon>Sporormia</taxon>
    </lineage>
</organism>
<evidence type="ECO:0000313" key="4">
    <source>
        <dbReference type="Proteomes" id="UP000799440"/>
    </source>
</evidence>
<evidence type="ECO:0000313" key="3">
    <source>
        <dbReference type="EMBL" id="KAF2746173.1"/>
    </source>
</evidence>
<sequence>MSAIPSTTINNIKWPLTVAPIPGVSPSEVVLSLTITAQDNAQISLTQSATLGGDPVDIDSTKYTYANGNILFTLPGAAPTGGAQTSSLPSEWATLLPFASPSSIPPDANPSDKARSSGELTPTTTPSPPKQTLPGTVPIATSQMVGNTTIPSPGKSASGNSLATGAVAGVAIGCLIGGALIAGLAVWFCLGRARRARRRPDSEATSMALMASHEKAPAVKTVSLGSSKPMSGNLNAVLPQPLEDKAVSDGFASIGLAIKNHVQSYYHASRVSPGLLDLDDLQKLGRNLPISIGTLSTLLANPETREVALRFSLAWLLVSRMGLSASSETTLLPLEISLCSQAMVSAERTSRSHSMLLAKWRVISAELMQPNYSRTPFSASDSRLQSIERAIEDLDGVLRPYADSRMDGKQRLHNLREIIKRSANFAFTMFSQPSTWDFDWQKQHGLQSGSICIFPALVQTADEAGEPLNPPRAFTEAILRQLDG</sequence>
<keyword evidence="2" id="KW-0472">Membrane</keyword>
<evidence type="ECO:0008006" key="5">
    <source>
        <dbReference type="Google" id="ProtNLM"/>
    </source>
</evidence>